<accession>A0AB38U7C1</accession>
<evidence type="ECO:0000313" key="1">
    <source>
        <dbReference type="EMBL" id="UYU88788.1"/>
    </source>
</evidence>
<name>A0AB38U7C1_BACT4</name>
<dbReference type="RefSeq" id="WP_259324210.1">
    <property type="nucleotide sequence ID" value="NZ_QROV01000008.1"/>
</dbReference>
<protein>
    <submittedName>
        <fullName evidence="1">Uncharacterized protein</fullName>
    </submittedName>
</protein>
<organism evidence="1 2">
    <name type="scientific">Bacteroides thetaiotaomicron</name>
    <dbReference type="NCBI Taxonomy" id="818"/>
    <lineage>
        <taxon>Bacteria</taxon>
        <taxon>Pseudomonadati</taxon>
        <taxon>Bacteroidota</taxon>
        <taxon>Bacteroidia</taxon>
        <taxon>Bacteroidales</taxon>
        <taxon>Bacteroidaceae</taxon>
        <taxon>Bacteroides</taxon>
    </lineage>
</organism>
<dbReference type="EMBL" id="CP083685">
    <property type="protein sequence ID" value="UYU88788.1"/>
    <property type="molecule type" value="Genomic_DNA"/>
</dbReference>
<dbReference type="Proteomes" id="UP001162960">
    <property type="component" value="Chromosome"/>
</dbReference>
<evidence type="ECO:0000313" key="2">
    <source>
        <dbReference type="Proteomes" id="UP001162960"/>
    </source>
</evidence>
<sequence length="72" mass="8135">MTYGFRINLNRKTLFGNFYRIPQNRTRAISTSVIKKFSSKMKINSGKASIILQLCSSSQITSPCSPTQRTCI</sequence>
<reference evidence="1" key="1">
    <citation type="submission" date="2021-06" db="EMBL/GenBank/DDBJ databases">
        <title>Interrogation of the integrated mobile genetic elements in gut-associated Bacteroides with a consensus prediction approach.</title>
        <authorList>
            <person name="Campbell D.E."/>
            <person name="Leigh J.R."/>
            <person name="Kim T."/>
            <person name="England W."/>
            <person name="Whitaker R.J."/>
            <person name="Degnan P.H."/>
        </authorList>
    </citation>
    <scope>NUCLEOTIDE SEQUENCE</scope>
    <source>
        <strain evidence="1">VPI-3443</strain>
    </source>
</reference>
<proteinExistence type="predicted"/>
<gene>
    <name evidence="1" type="ORF">KQP74_12525</name>
</gene>
<dbReference type="AlphaFoldDB" id="A0AB38U7C1"/>